<dbReference type="PANTHER" id="PTHR48078">
    <property type="entry name" value="THREONINE DEHYDRATASE, MITOCHONDRIAL-RELATED"/>
    <property type="match status" value="1"/>
</dbReference>
<organism evidence="6">
    <name type="scientific">freshwater metagenome</name>
    <dbReference type="NCBI Taxonomy" id="449393"/>
    <lineage>
        <taxon>unclassified sequences</taxon>
        <taxon>metagenomes</taxon>
        <taxon>ecological metagenomes</taxon>
    </lineage>
</organism>
<keyword evidence="3" id="KW-0663">Pyridoxal phosphate</keyword>
<comment type="cofactor">
    <cofactor evidence="1">
        <name>pyridoxal 5'-phosphate</name>
        <dbReference type="ChEBI" id="CHEBI:597326"/>
    </cofactor>
</comment>
<dbReference type="EMBL" id="CAFBPM010000007">
    <property type="protein sequence ID" value="CAB5020211.1"/>
    <property type="molecule type" value="Genomic_DNA"/>
</dbReference>
<dbReference type="SUPFAM" id="SSF53686">
    <property type="entry name" value="Tryptophan synthase beta subunit-like PLP-dependent enzymes"/>
    <property type="match status" value="1"/>
</dbReference>
<dbReference type="GO" id="GO:0006565">
    <property type="term" value="P:L-serine catabolic process"/>
    <property type="evidence" value="ECO:0007669"/>
    <property type="project" value="TreeGrafter"/>
</dbReference>
<evidence type="ECO:0000256" key="2">
    <source>
        <dbReference type="ARBA" id="ARBA00010869"/>
    </source>
</evidence>
<name>A0A6J7ABX2_9ZZZZ</name>
<evidence type="ECO:0000259" key="5">
    <source>
        <dbReference type="Pfam" id="PF00291"/>
    </source>
</evidence>
<dbReference type="GO" id="GO:0004794">
    <property type="term" value="F:threonine deaminase activity"/>
    <property type="evidence" value="ECO:0007669"/>
    <property type="project" value="TreeGrafter"/>
</dbReference>
<dbReference type="EMBL" id="CAFABE010000046">
    <property type="protein sequence ID" value="CAB4829739.1"/>
    <property type="molecule type" value="Genomic_DNA"/>
</dbReference>
<gene>
    <name evidence="6" type="ORF">UFOPK3164_01044</name>
    <name evidence="7" type="ORF">UFOPK3427_01434</name>
    <name evidence="8" type="ORF">UFOPK4112_00867</name>
</gene>
<dbReference type="GO" id="GO:0003941">
    <property type="term" value="F:L-serine ammonia-lyase activity"/>
    <property type="evidence" value="ECO:0007669"/>
    <property type="project" value="TreeGrafter"/>
</dbReference>
<dbReference type="FunFam" id="3.40.50.1100:FF:000005">
    <property type="entry name" value="Threonine dehydratase catabolic"/>
    <property type="match status" value="1"/>
</dbReference>
<dbReference type="InterPro" id="IPR036052">
    <property type="entry name" value="TrpB-like_PALP_sf"/>
</dbReference>
<proteinExistence type="inferred from homology"/>
<evidence type="ECO:0000256" key="4">
    <source>
        <dbReference type="ARBA" id="ARBA00023239"/>
    </source>
</evidence>
<dbReference type="GO" id="GO:0006567">
    <property type="term" value="P:L-threonine catabolic process"/>
    <property type="evidence" value="ECO:0007669"/>
    <property type="project" value="TreeGrafter"/>
</dbReference>
<accession>A0A6J7ABX2</accession>
<evidence type="ECO:0000313" key="6">
    <source>
        <dbReference type="EMBL" id="CAB4829739.1"/>
    </source>
</evidence>
<dbReference type="Gene3D" id="3.40.50.1100">
    <property type="match status" value="2"/>
</dbReference>
<evidence type="ECO:0000256" key="3">
    <source>
        <dbReference type="ARBA" id="ARBA00022898"/>
    </source>
</evidence>
<comment type="similarity">
    <text evidence="2">Belongs to the serine/threonine dehydratase family.</text>
</comment>
<reference evidence="6" key="1">
    <citation type="submission" date="2020-05" db="EMBL/GenBank/DDBJ databases">
        <authorList>
            <person name="Chiriac C."/>
            <person name="Salcher M."/>
            <person name="Ghai R."/>
            <person name="Kavagutti S V."/>
        </authorList>
    </citation>
    <scope>NUCLEOTIDE SEQUENCE</scope>
</reference>
<evidence type="ECO:0000256" key="1">
    <source>
        <dbReference type="ARBA" id="ARBA00001933"/>
    </source>
</evidence>
<dbReference type="EMBL" id="CAFBLT010000001">
    <property type="protein sequence ID" value="CAB4879854.1"/>
    <property type="molecule type" value="Genomic_DNA"/>
</dbReference>
<dbReference type="InterPro" id="IPR001926">
    <property type="entry name" value="TrpB-like_PALP"/>
</dbReference>
<feature type="domain" description="Tryptophan synthase beta chain-like PALP" evidence="5">
    <location>
        <begin position="30"/>
        <end position="307"/>
    </location>
</feature>
<evidence type="ECO:0000313" key="8">
    <source>
        <dbReference type="EMBL" id="CAB5020211.1"/>
    </source>
</evidence>
<dbReference type="AlphaFoldDB" id="A0A6J7ABX2"/>
<evidence type="ECO:0000313" key="7">
    <source>
        <dbReference type="EMBL" id="CAB4879854.1"/>
    </source>
</evidence>
<keyword evidence="4" id="KW-0456">Lyase</keyword>
<dbReference type="Pfam" id="PF00291">
    <property type="entry name" value="PALP"/>
    <property type="match status" value="1"/>
</dbReference>
<sequence>MSTQEFRSLEVPSKEIIDEARAFVASILPPTPLVECEIHGLRLWLKLESLQPTGAFKVRGALAAIHHVAENEPGRRVVTCSAGNHGLGIAWAASRLGVAATVVVPRTASPAKISKLKDFSIDLRLLGESYDEAEEAALEFAQEQGARFISPYNDTYVIAGQATLAHEVTEQLPHAAHLVVAVGGGGLASGAALALEGHACQLHGAQIEQNAAFSEIFEGRDVDFGRLEPTIADGIAGGFEIDAVTLSILHAHPFDLTLVSEAATKEAMARASADAGIVMEGSAGVALAAAFQRADAWDGEIVVAVTGQNISQSEFREVLNAYAL</sequence>
<dbReference type="PANTHER" id="PTHR48078:SF6">
    <property type="entry name" value="L-THREONINE DEHYDRATASE CATABOLIC TDCB"/>
    <property type="match status" value="1"/>
</dbReference>
<protein>
    <submittedName>
        <fullName evidence="6">Unannotated protein</fullName>
    </submittedName>
</protein>
<dbReference type="InterPro" id="IPR050147">
    <property type="entry name" value="Ser/Thr_Dehydratase"/>
</dbReference>
<dbReference type="GO" id="GO:0009097">
    <property type="term" value="P:isoleucine biosynthetic process"/>
    <property type="evidence" value="ECO:0007669"/>
    <property type="project" value="TreeGrafter"/>
</dbReference>